<dbReference type="EMBL" id="BAABHK010000006">
    <property type="protein sequence ID" value="GAA4628903.1"/>
    <property type="molecule type" value="Genomic_DNA"/>
</dbReference>
<accession>A0ABP8UCF2</accession>
<organism evidence="1 2">
    <name type="scientific">Actinoallomurus vinaceus</name>
    <dbReference type="NCBI Taxonomy" id="1080074"/>
    <lineage>
        <taxon>Bacteria</taxon>
        <taxon>Bacillati</taxon>
        <taxon>Actinomycetota</taxon>
        <taxon>Actinomycetes</taxon>
        <taxon>Streptosporangiales</taxon>
        <taxon>Thermomonosporaceae</taxon>
        <taxon>Actinoallomurus</taxon>
    </lineage>
</organism>
<comment type="caution">
    <text evidence="1">The sequence shown here is derived from an EMBL/GenBank/DDBJ whole genome shotgun (WGS) entry which is preliminary data.</text>
</comment>
<protein>
    <submittedName>
        <fullName evidence="1">Uncharacterized protein</fullName>
    </submittedName>
</protein>
<reference evidence="2" key="1">
    <citation type="journal article" date="2019" name="Int. J. Syst. Evol. Microbiol.">
        <title>The Global Catalogue of Microorganisms (GCM) 10K type strain sequencing project: providing services to taxonomists for standard genome sequencing and annotation.</title>
        <authorList>
            <consortium name="The Broad Institute Genomics Platform"/>
            <consortium name="The Broad Institute Genome Sequencing Center for Infectious Disease"/>
            <person name="Wu L."/>
            <person name="Ma J."/>
        </authorList>
    </citation>
    <scope>NUCLEOTIDE SEQUENCE [LARGE SCALE GENOMIC DNA]</scope>
    <source>
        <strain evidence="2">JCM 17939</strain>
    </source>
</reference>
<name>A0ABP8UCF2_9ACTN</name>
<sequence>MLRGCRWPGSLNQAGPPRALPDPLDAEIRGLRRGRLCGLFHEYAQVVWGDTVFGPRKPTRDQMLLVSNC</sequence>
<dbReference type="Proteomes" id="UP001501442">
    <property type="component" value="Unassembled WGS sequence"/>
</dbReference>
<evidence type="ECO:0000313" key="1">
    <source>
        <dbReference type="EMBL" id="GAA4628903.1"/>
    </source>
</evidence>
<evidence type="ECO:0000313" key="2">
    <source>
        <dbReference type="Proteomes" id="UP001501442"/>
    </source>
</evidence>
<proteinExistence type="predicted"/>
<gene>
    <name evidence="1" type="ORF">GCM10023196_047260</name>
</gene>
<keyword evidence="2" id="KW-1185">Reference proteome</keyword>